<comment type="caution">
    <text evidence="14">The sequence shown here is derived from an EMBL/GenBank/DDBJ whole genome shotgun (WGS) entry which is preliminary data.</text>
</comment>
<evidence type="ECO:0000256" key="4">
    <source>
        <dbReference type="ARBA" id="ARBA00022617"/>
    </source>
</evidence>
<dbReference type="CDD" id="cd08760">
    <property type="entry name" value="Cyt_b561_FRRS1_like"/>
    <property type="match status" value="1"/>
</dbReference>
<organism evidence="14 15">
    <name type="scientific">Lactuca sativa</name>
    <name type="common">Garden lettuce</name>
    <dbReference type="NCBI Taxonomy" id="4236"/>
    <lineage>
        <taxon>Eukaryota</taxon>
        <taxon>Viridiplantae</taxon>
        <taxon>Streptophyta</taxon>
        <taxon>Embryophyta</taxon>
        <taxon>Tracheophyta</taxon>
        <taxon>Spermatophyta</taxon>
        <taxon>Magnoliopsida</taxon>
        <taxon>eudicotyledons</taxon>
        <taxon>Gunneridae</taxon>
        <taxon>Pentapetalae</taxon>
        <taxon>asterids</taxon>
        <taxon>campanulids</taxon>
        <taxon>Asterales</taxon>
        <taxon>Asteraceae</taxon>
        <taxon>Cichorioideae</taxon>
        <taxon>Cichorieae</taxon>
        <taxon>Lactucinae</taxon>
        <taxon>Lactuca</taxon>
    </lineage>
</organism>
<evidence type="ECO:0000259" key="13">
    <source>
        <dbReference type="PROSITE" id="PS50939"/>
    </source>
</evidence>
<keyword evidence="5 11" id="KW-0812">Transmembrane</keyword>
<name>A0A9R1WS39_LACSA</name>
<keyword evidence="6" id="KW-0479">Metal-binding</keyword>
<dbReference type="PANTHER" id="PTHR15422:SF41">
    <property type="entry name" value="CYTOCHROME B561_FERRIC REDUCTASE TRANSMEMBRANE"/>
    <property type="match status" value="1"/>
</dbReference>
<dbReference type="InterPro" id="IPR045150">
    <property type="entry name" value="CYB561D1/2"/>
</dbReference>
<keyword evidence="8 11" id="KW-1133">Transmembrane helix</keyword>
<evidence type="ECO:0000256" key="8">
    <source>
        <dbReference type="ARBA" id="ARBA00022989"/>
    </source>
</evidence>
<evidence type="ECO:0000256" key="7">
    <source>
        <dbReference type="ARBA" id="ARBA00022982"/>
    </source>
</evidence>
<feature type="transmembrane region" description="Helical" evidence="11">
    <location>
        <begin position="194"/>
        <end position="216"/>
    </location>
</feature>
<evidence type="ECO:0000256" key="12">
    <source>
        <dbReference type="SAM" id="SignalP"/>
    </source>
</evidence>
<dbReference type="PANTHER" id="PTHR15422">
    <property type="entry name" value="OS05G0565100 PROTEIN"/>
    <property type="match status" value="1"/>
</dbReference>
<dbReference type="InterPro" id="IPR006593">
    <property type="entry name" value="Cyt_b561/ferric_Rdtase_TM"/>
</dbReference>
<reference evidence="14 15" key="1">
    <citation type="journal article" date="2017" name="Nat. Commun.">
        <title>Genome assembly with in vitro proximity ligation data and whole-genome triplication in lettuce.</title>
        <authorList>
            <person name="Reyes-Chin-Wo S."/>
            <person name="Wang Z."/>
            <person name="Yang X."/>
            <person name="Kozik A."/>
            <person name="Arikit S."/>
            <person name="Song C."/>
            <person name="Xia L."/>
            <person name="Froenicke L."/>
            <person name="Lavelle D.O."/>
            <person name="Truco M.J."/>
            <person name="Xia R."/>
            <person name="Zhu S."/>
            <person name="Xu C."/>
            <person name="Xu H."/>
            <person name="Xu X."/>
            <person name="Cox K."/>
            <person name="Korf I."/>
            <person name="Meyers B.C."/>
            <person name="Michelmore R.W."/>
        </authorList>
    </citation>
    <scope>NUCLEOTIDE SEQUENCE [LARGE SCALE GENOMIC DNA]</scope>
    <source>
        <strain evidence="15">cv. Salinas</strain>
        <tissue evidence="14">Seedlings</tissue>
    </source>
</reference>
<dbReference type="EMBL" id="NBSK02000009">
    <property type="protein sequence ID" value="KAJ0185139.1"/>
    <property type="molecule type" value="Genomic_DNA"/>
</dbReference>
<evidence type="ECO:0000256" key="1">
    <source>
        <dbReference type="ARBA" id="ARBA00001970"/>
    </source>
</evidence>
<dbReference type="GO" id="GO:0140575">
    <property type="term" value="F:transmembrane monodehydroascorbate reductase activity"/>
    <property type="evidence" value="ECO:0007669"/>
    <property type="project" value="InterPro"/>
</dbReference>
<keyword evidence="12" id="KW-0732">Signal</keyword>
<dbReference type="Gene3D" id="1.20.120.1770">
    <property type="match status" value="1"/>
</dbReference>
<dbReference type="GO" id="GO:0016491">
    <property type="term" value="F:oxidoreductase activity"/>
    <property type="evidence" value="ECO:0000318"/>
    <property type="project" value="GO_Central"/>
</dbReference>
<dbReference type="SMART" id="SM00665">
    <property type="entry name" value="B561"/>
    <property type="match status" value="1"/>
</dbReference>
<evidence type="ECO:0000256" key="2">
    <source>
        <dbReference type="ARBA" id="ARBA00004141"/>
    </source>
</evidence>
<keyword evidence="3" id="KW-0813">Transport</keyword>
<dbReference type="GO" id="GO:0016020">
    <property type="term" value="C:membrane"/>
    <property type="evidence" value="ECO:0007669"/>
    <property type="project" value="UniProtKB-SubCell"/>
</dbReference>
<comment type="cofactor">
    <cofactor evidence="1">
        <name>heme b</name>
        <dbReference type="ChEBI" id="CHEBI:60344"/>
    </cofactor>
</comment>
<protein>
    <recommendedName>
        <fullName evidence="13">Cytochrome b561 domain-containing protein</fullName>
    </recommendedName>
</protein>
<comment type="subcellular location">
    <subcellularLocation>
        <location evidence="2">Membrane</location>
        <topology evidence="2">Multi-pass membrane protein</topology>
    </subcellularLocation>
</comment>
<keyword evidence="10 11" id="KW-0472">Membrane</keyword>
<evidence type="ECO:0000256" key="5">
    <source>
        <dbReference type="ARBA" id="ARBA00022692"/>
    </source>
</evidence>
<accession>A0A9R1WS39</accession>
<dbReference type="Proteomes" id="UP000235145">
    <property type="component" value="Unassembled WGS sequence"/>
</dbReference>
<dbReference type="GO" id="GO:0046872">
    <property type="term" value="F:metal ion binding"/>
    <property type="evidence" value="ECO:0007669"/>
    <property type="project" value="UniProtKB-KW"/>
</dbReference>
<keyword evidence="9" id="KW-0408">Iron</keyword>
<sequence length="287" mass="32565">MESFKAKTLTPILLVLVLLPCVICSSSQQHIKEDMLNNHHQVVEPISHRLSLQIVIHGFLLWASMGFLIPVGILAIRLSNREENERRLRIMFCIHAVTQASFANHLHLINILNHIIIPTSIKTLFIKHIHCFSRLQILSVILVTAGAILSVKNFSNTFDNMHRRIGVALYGLVLLQALTGLLRPARGGKGRSLWFFSHWALGTTISLLGIMSVYTGLHAYQKKTSRNIKPWVMFYTAEIVCIGFLYLLQEKWEYIQKQEVIPGNESTIVELSDNRETLSSSQNKDSC</sequence>
<evidence type="ECO:0000256" key="9">
    <source>
        <dbReference type="ARBA" id="ARBA00023004"/>
    </source>
</evidence>
<feature type="transmembrane region" description="Helical" evidence="11">
    <location>
        <begin position="163"/>
        <end position="182"/>
    </location>
</feature>
<evidence type="ECO:0000256" key="10">
    <source>
        <dbReference type="ARBA" id="ARBA00023136"/>
    </source>
</evidence>
<evidence type="ECO:0000256" key="6">
    <source>
        <dbReference type="ARBA" id="ARBA00022723"/>
    </source>
</evidence>
<evidence type="ECO:0000313" key="15">
    <source>
        <dbReference type="Proteomes" id="UP000235145"/>
    </source>
</evidence>
<feature type="signal peptide" evidence="12">
    <location>
        <begin position="1"/>
        <end position="24"/>
    </location>
</feature>
<feature type="chain" id="PRO_5040249275" description="Cytochrome b561 domain-containing protein" evidence="12">
    <location>
        <begin position="25"/>
        <end position="287"/>
    </location>
</feature>
<dbReference type="Pfam" id="PF03188">
    <property type="entry name" value="Cytochrom_B561"/>
    <property type="match status" value="1"/>
</dbReference>
<keyword evidence="4" id="KW-0349">Heme</keyword>
<evidence type="ECO:0000256" key="3">
    <source>
        <dbReference type="ARBA" id="ARBA00022448"/>
    </source>
</evidence>
<feature type="domain" description="Cytochrome b561" evidence="13">
    <location>
        <begin position="57"/>
        <end position="256"/>
    </location>
</feature>
<dbReference type="PROSITE" id="PS50939">
    <property type="entry name" value="CYTOCHROME_B561"/>
    <property type="match status" value="1"/>
</dbReference>
<evidence type="ECO:0000256" key="11">
    <source>
        <dbReference type="SAM" id="Phobius"/>
    </source>
</evidence>
<gene>
    <name evidence="14" type="ORF">LSAT_V11C900458910</name>
</gene>
<feature type="transmembrane region" description="Helical" evidence="11">
    <location>
        <begin position="131"/>
        <end position="151"/>
    </location>
</feature>
<keyword evidence="7" id="KW-0249">Electron transport</keyword>
<proteinExistence type="predicted"/>
<feature type="transmembrane region" description="Helical" evidence="11">
    <location>
        <begin position="228"/>
        <end position="248"/>
    </location>
</feature>
<dbReference type="AlphaFoldDB" id="A0A9R1WS39"/>
<feature type="transmembrane region" description="Helical" evidence="11">
    <location>
        <begin position="54"/>
        <end position="79"/>
    </location>
</feature>
<evidence type="ECO:0000313" key="14">
    <source>
        <dbReference type="EMBL" id="KAJ0185139.1"/>
    </source>
</evidence>
<keyword evidence="15" id="KW-1185">Reference proteome</keyword>